<sequence>MELCRASLVCRSWLEAANDERRTRGPTYFIQNCKELLANEKLSMERIKMQSIKKLQIKPALGLFFTAPSIPFSEPDCHCKVLPPNCDTVTLGTHGVVFNNREIEGNVENIVCAFLPEVPDVTIKTFVIGDNSATKNDVSMSVENYSEEIKKVLRTSEKSPNRSKCLLLFCDLRGRNLAVKLSNSLRKSYTTDELSVWGGIAKDLLVCNAKDSKNDRCGEFAFCVGITLTGALDTWSIIVGRSYMTKDRVEQRMKSFRNRVRLKKHSIGFMFACFARGEYMFDECNVESTIFKKYFPEIPLVGCFGDGEFGKNSLPNESNKKAKWYNVTSTIFLIITYG</sequence>
<proteinExistence type="predicted"/>
<dbReference type="OrthoDB" id="199913at2759"/>
<dbReference type="EMBL" id="KQ434875">
    <property type="protein sequence ID" value="KZC09781.1"/>
    <property type="molecule type" value="Genomic_DNA"/>
</dbReference>
<dbReference type="SUPFAM" id="SSF81383">
    <property type="entry name" value="F-box domain"/>
    <property type="match status" value="1"/>
</dbReference>
<dbReference type="PANTHER" id="PTHR14939:SF5">
    <property type="entry name" value="F-BOX ONLY PROTEIN 22"/>
    <property type="match status" value="1"/>
</dbReference>
<dbReference type="AlphaFoldDB" id="A0A154PD74"/>
<reference evidence="1 2" key="1">
    <citation type="submission" date="2015-07" db="EMBL/GenBank/DDBJ databases">
        <title>The genome of Dufourea novaeangliae.</title>
        <authorList>
            <person name="Pan H."/>
            <person name="Kapheim K."/>
        </authorList>
    </citation>
    <scope>NUCLEOTIDE SEQUENCE [LARGE SCALE GENOMIC DNA]</scope>
    <source>
        <strain evidence="1">0120121106</strain>
        <tissue evidence="1">Whole body</tissue>
    </source>
</reference>
<evidence type="ECO:0000313" key="1">
    <source>
        <dbReference type="EMBL" id="KZC09781.1"/>
    </source>
</evidence>
<protein>
    <submittedName>
        <fullName evidence="1">F-box only protein 22</fullName>
    </submittedName>
</protein>
<organism evidence="1 2">
    <name type="scientific">Dufourea novaeangliae</name>
    <name type="common">Sweat bee</name>
    <dbReference type="NCBI Taxonomy" id="178035"/>
    <lineage>
        <taxon>Eukaryota</taxon>
        <taxon>Metazoa</taxon>
        <taxon>Ecdysozoa</taxon>
        <taxon>Arthropoda</taxon>
        <taxon>Hexapoda</taxon>
        <taxon>Insecta</taxon>
        <taxon>Pterygota</taxon>
        <taxon>Neoptera</taxon>
        <taxon>Endopterygota</taxon>
        <taxon>Hymenoptera</taxon>
        <taxon>Apocrita</taxon>
        <taxon>Aculeata</taxon>
        <taxon>Apoidea</taxon>
        <taxon>Anthophila</taxon>
        <taxon>Halictidae</taxon>
        <taxon>Rophitinae</taxon>
        <taxon>Dufourea</taxon>
    </lineage>
</organism>
<dbReference type="PANTHER" id="PTHR14939">
    <property type="entry name" value="F-BOX ONLY PROTEIN 22"/>
    <property type="match status" value="1"/>
</dbReference>
<evidence type="ECO:0000313" key="2">
    <source>
        <dbReference type="Proteomes" id="UP000076502"/>
    </source>
</evidence>
<name>A0A154PD74_DUFNO</name>
<dbReference type="InterPro" id="IPR036047">
    <property type="entry name" value="F-box-like_dom_sf"/>
</dbReference>
<dbReference type="GO" id="GO:0000209">
    <property type="term" value="P:protein polyubiquitination"/>
    <property type="evidence" value="ECO:0007669"/>
    <property type="project" value="TreeGrafter"/>
</dbReference>
<accession>A0A154PD74</accession>
<dbReference type="GO" id="GO:0032436">
    <property type="term" value="P:positive regulation of proteasomal ubiquitin-dependent protein catabolic process"/>
    <property type="evidence" value="ECO:0007669"/>
    <property type="project" value="TreeGrafter"/>
</dbReference>
<dbReference type="Proteomes" id="UP000076502">
    <property type="component" value="Unassembled WGS sequence"/>
</dbReference>
<dbReference type="STRING" id="178035.A0A154PD74"/>
<keyword evidence="2" id="KW-1185">Reference proteome</keyword>
<gene>
    <name evidence="1" type="ORF">WN55_01312</name>
</gene>